<dbReference type="Pfam" id="PF03435">
    <property type="entry name" value="Sacchrp_dh_NADP"/>
    <property type="match status" value="1"/>
</dbReference>
<accession>A0A7H0HFS6</accession>
<dbReference type="KEGG" id="amon:H9L24_21780"/>
<proteinExistence type="predicted"/>
<dbReference type="Gene3D" id="3.40.50.720">
    <property type="entry name" value="NAD(P)-binding Rossmann-like Domain"/>
    <property type="match status" value="1"/>
</dbReference>
<sequence length="341" mass="35226">MHSPTQSIAVYGATGHTGQFVVQEALRRGLPVVAVARSAVRLGAVCPPAVAQRVAAFDDAAGLAQAFAGCAVVINCAGPFLDTVEPVARAALRAGCHYIDVTAEQASAQACFADFDAPARAAGLAVVPAAGFYGGLADLLASALASAGPIEEITVAVGLDRWWPTAGTRQTGERNKAPRLVVQGGHLVPLVPSPQVPDWHFSPPLGAYPMVELPFSETITLSRHLRADTIRSLINRSALGDIRDAATPAPTPVDAAGRSAQRFELAVRLAQGGAVRTAGVRGQDIYAVTAPIVIDAAQRLMASPLRQAGALALGEAVDPADLLRALHGSRVLEVFGDVRPG</sequence>
<keyword evidence="3" id="KW-1185">Reference proteome</keyword>
<evidence type="ECO:0000313" key="3">
    <source>
        <dbReference type="Proteomes" id="UP000516057"/>
    </source>
</evidence>
<dbReference type="RefSeq" id="WP_187736376.1">
    <property type="nucleotide sequence ID" value="NZ_CP060790.1"/>
</dbReference>
<dbReference type="SUPFAM" id="SSF51735">
    <property type="entry name" value="NAD(P)-binding Rossmann-fold domains"/>
    <property type="match status" value="1"/>
</dbReference>
<dbReference type="AlphaFoldDB" id="A0A7H0HFS6"/>
<gene>
    <name evidence="2" type="ORF">H9L24_21780</name>
</gene>
<evidence type="ECO:0000259" key="1">
    <source>
        <dbReference type="Pfam" id="PF03435"/>
    </source>
</evidence>
<evidence type="ECO:0000313" key="2">
    <source>
        <dbReference type="EMBL" id="QNP59392.1"/>
    </source>
</evidence>
<name>A0A7H0HFS6_9BURK</name>
<reference evidence="2 3" key="1">
    <citation type="submission" date="2020-08" db="EMBL/GenBank/DDBJ databases">
        <title>Genome sequence of Acidovorax monticola KACC 19171T.</title>
        <authorList>
            <person name="Hyun D.-W."/>
            <person name="Bae J.-W."/>
        </authorList>
    </citation>
    <scope>NUCLEOTIDE SEQUENCE [LARGE SCALE GENOMIC DNA]</scope>
    <source>
        <strain evidence="2 3">KACC 19171</strain>
    </source>
</reference>
<organism evidence="2 3">
    <name type="scientific">Paenacidovorax monticola</name>
    <dbReference type="NCBI Taxonomy" id="1926868"/>
    <lineage>
        <taxon>Bacteria</taxon>
        <taxon>Pseudomonadati</taxon>
        <taxon>Pseudomonadota</taxon>
        <taxon>Betaproteobacteria</taxon>
        <taxon>Burkholderiales</taxon>
        <taxon>Comamonadaceae</taxon>
        <taxon>Paenacidovorax</taxon>
    </lineage>
</organism>
<dbReference type="InterPro" id="IPR005097">
    <property type="entry name" value="Sacchrp_dh_NADP-bd"/>
</dbReference>
<dbReference type="Proteomes" id="UP000516057">
    <property type="component" value="Chromosome"/>
</dbReference>
<dbReference type="PANTHER" id="PTHR43781:SF1">
    <property type="entry name" value="SACCHAROPINE DEHYDROGENASE"/>
    <property type="match status" value="1"/>
</dbReference>
<dbReference type="InterPro" id="IPR036291">
    <property type="entry name" value="NAD(P)-bd_dom_sf"/>
</dbReference>
<protein>
    <submittedName>
        <fullName evidence="2">Saccharopine dehydrogenase NADP-binding domain-containing protein</fullName>
    </submittedName>
</protein>
<feature type="domain" description="Saccharopine dehydrogenase NADP binding" evidence="1">
    <location>
        <begin position="8"/>
        <end position="103"/>
    </location>
</feature>
<dbReference type="PANTHER" id="PTHR43781">
    <property type="entry name" value="SACCHAROPINE DEHYDROGENASE"/>
    <property type="match status" value="1"/>
</dbReference>
<dbReference type="EMBL" id="CP060790">
    <property type="protein sequence ID" value="QNP59392.1"/>
    <property type="molecule type" value="Genomic_DNA"/>
</dbReference>